<proteinExistence type="predicted"/>
<dbReference type="PROSITE" id="PS51257">
    <property type="entry name" value="PROKAR_LIPOPROTEIN"/>
    <property type="match status" value="1"/>
</dbReference>
<name>A0A420AJ39_SPHD1</name>
<feature type="chain" id="PRO_5019280856" description="DKNYY family protein" evidence="1">
    <location>
        <begin position="24"/>
        <end position="297"/>
    </location>
</feature>
<evidence type="ECO:0000256" key="1">
    <source>
        <dbReference type="SAM" id="SignalP"/>
    </source>
</evidence>
<organism evidence="2 3">
    <name type="scientific">Sphingobacterium detergens</name>
    <dbReference type="NCBI Taxonomy" id="1145106"/>
    <lineage>
        <taxon>Bacteria</taxon>
        <taxon>Pseudomonadati</taxon>
        <taxon>Bacteroidota</taxon>
        <taxon>Sphingobacteriia</taxon>
        <taxon>Sphingobacteriales</taxon>
        <taxon>Sphingobacteriaceae</taxon>
        <taxon>Sphingobacterium</taxon>
    </lineage>
</organism>
<evidence type="ECO:0000313" key="3">
    <source>
        <dbReference type="Proteomes" id="UP000286246"/>
    </source>
</evidence>
<evidence type="ECO:0000313" key="2">
    <source>
        <dbReference type="EMBL" id="RKE44501.1"/>
    </source>
</evidence>
<sequence length="297" mass="34597">MFRKKSTLFLFIALSLIFTLVSCKSYQVAPNGYTVEGDEYFINVDKNLAVFLGDDILKEENWGANTGPINVSTVKAEYTKVLKHLNYQDTAYKVLFTGSLKGNCNYDMLAVINNYPNVKDQKSHLLDLTTFQREENKEGRYFYSIGEFKGKKLLHFVIPFNDRLWHEKMVSMIFLLPPDFNDIVWAKNIVQSNVAMYRDRYVFTPSRTEIQCPDDGSRSHLDYKIPDEKINKTGYMLMKAYGKVQGKRTLVVYRLMKPKDFFGSFVVCKGDYEIHYTTLQDKIVWQTKINTEKDVVF</sequence>
<keyword evidence="1" id="KW-0732">Signal</keyword>
<feature type="signal peptide" evidence="1">
    <location>
        <begin position="1"/>
        <end position="23"/>
    </location>
</feature>
<evidence type="ECO:0008006" key="4">
    <source>
        <dbReference type="Google" id="ProtNLM"/>
    </source>
</evidence>
<protein>
    <recommendedName>
        <fullName evidence="4">DKNYY family protein</fullName>
    </recommendedName>
</protein>
<dbReference type="RefSeq" id="WP_120261588.1">
    <property type="nucleotide sequence ID" value="NZ_RAPY01000006.1"/>
</dbReference>
<dbReference type="EMBL" id="RAPY01000006">
    <property type="protein sequence ID" value="RKE44501.1"/>
    <property type="molecule type" value="Genomic_DNA"/>
</dbReference>
<reference evidence="2 3" key="1">
    <citation type="submission" date="2018-09" db="EMBL/GenBank/DDBJ databases">
        <title>Genomic Encyclopedia of Type Strains, Phase III (KMG-III): the genomes of soil and plant-associated and newly described type strains.</title>
        <authorList>
            <person name="Whitman W."/>
        </authorList>
    </citation>
    <scope>NUCLEOTIDE SEQUENCE [LARGE SCALE GENOMIC DNA]</scope>
    <source>
        <strain evidence="2 3">CECT 7938</strain>
    </source>
</reference>
<dbReference type="Proteomes" id="UP000286246">
    <property type="component" value="Unassembled WGS sequence"/>
</dbReference>
<accession>A0A420AJ39</accession>
<dbReference type="OrthoDB" id="697994at2"/>
<gene>
    <name evidence="2" type="ORF">DFQ12_4971</name>
</gene>
<dbReference type="AlphaFoldDB" id="A0A420AJ39"/>
<keyword evidence="3" id="KW-1185">Reference proteome</keyword>
<comment type="caution">
    <text evidence="2">The sequence shown here is derived from an EMBL/GenBank/DDBJ whole genome shotgun (WGS) entry which is preliminary data.</text>
</comment>